<accession>A0A5J4QX66</accession>
<proteinExistence type="predicted"/>
<dbReference type="AlphaFoldDB" id="A0A5J4QX66"/>
<feature type="non-terminal residue" evidence="1">
    <location>
        <position position="1"/>
    </location>
</feature>
<dbReference type="EMBL" id="SNRY01002170">
    <property type="protein sequence ID" value="KAA6326416.1"/>
    <property type="molecule type" value="Genomic_DNA"/>
</dbReference>
<sequence>KEIIPVEVKTKLLELVFRPKEENITIDKIKGTLDGAFSSIDLANGKALKDESDLFFDVVDSDKRIKFWVSDSLYEESVLSLTLEVGEEGSDDTVVKTGRANLHNAIKAIQNTKPDDPIILYVDIGNLSSEKVSLTVGW</sequence>
<comment type="caution">
    <text evidence="1">The sequence shown here is derived from an EMBL/GenBank/DDBJ whole genome shotgun (WGS) entry which is preliminary data.</text>
</comment>
<name>A0A5J4QX66_9ZZZZ</name>
<protein>
    <submittedName>
        <fullName evidence="1">Uncharacterized protein</fullName>
    </submittedName>
</protein>
<evidence type="ECO:0000313" key="1">
    <source>
        <dbReference type="EMBL" id="KAA6326416.1"/>
    </source>
</evidence>
<organism evidence="1">
    <name type="scientific">termite gut metagenome</name>
    <dbReference type="NCBI Taxonomy" id="433724"/>
    <lineage>
        <taxon>unclassified sequences</taxon>
        <taxon>metagenomes</taxon>
        <taxon>organismal metagenomes</taxon>
    </lineage>
</organism>
<gene>
    <name evidence="1" type="ORF">EZS27_024471</name>
</gene>
<reference evidence="1" key="1">
    <citation type="submission" date="2019-03" db="EMBL/GenBank/DDBJ databases">
        <title>Single cell metagenomics reveals metabolic interactions within the superorganism composed of flagellate Streblomastix strix and complex community of Bacteroidetes bacteria on its surface.</title>
        <authorList>
            <person name="Treitli S.C."/>
            <person name="Kolisko M."/>
            <person name="Husnik F."/>
            <person name="Keeling P."/>
            <person name="Hampl V."/>
        </authorList>
    </citation>
    <scope>NUCLEOTIDE SEQUENCE</scope>
    <source>
        <strain evidence="1">STM</strain>
    </source>
</reference>